<keyword evidence="10" id="KW-1185">Reference proteome</keyword>
<keyword evidence="6" id="KW-0865">Zymogen</keyword>
<dbReference type="InterPro" id="IPR050430">
    <property type="entry name" value="Peptidase_S1"/>
</dbReference>
<evidence type="ECO:0000313" key="11">
    <source>
        <dbReference type="RefSeq" id="XP_025830393.1"/>
    </source>
</evidence>
<gene>
    <name evidence="11" type="primary">LOC108737898</name>
    <name evidence="12" type="synonym">LOC112904487</name>
</gene>
<feature type="chain" id="PRO_5044657243" evidence="8">
    <location>
        <begin position="17"/>
        <end position="263"/>
    </location>
</feature>
<evidence type="ECO:0000256" key="5">
    <source>
        <dbReference type="ARBA" id="ARBA00022825"/>
    </source>
</evidence>
<dbReference type="OrthoDB" id="10059102at2759"/>
<evidence type="ECO:0000256" key="2">
    <source>
        <dbReference type="ARBA" id="ARBA00022670"/>
    </source>
</evidence>
<dbReference type="PANTHER" id="PTHR24276">
    <property type="entry name" value="POLYSERASE-RELATED"/>
    <property type="match status" value="1"/>
</dbReference>
<dbReference type="InterPro" id="IPR043504">
    <property type="entry name" value="Peptidase_S1_PA_chymotrypsin"/>
</dbReference>
<dbReference type="AlphaFoldDB" id="A0A7F5R4H0"/>
<dbReference type="PRINTS" id="PR00722">
    <property type="entry name" value="CHYMOTRYPSIN"/>
</dbReference>
<keyword evidence="7" id="KW-1015">Disulfide bond</keyword>
<sequence length="263" mass="28532">MKHFIVFLIFIGSAFGSDYFYKFPSFIYSMMESMKEEIVGGHKVDVKRHPYIVQVLFKNRQNCGGSIISPNWVVTAAHCTEFYNVNDLAIRAGTSKTNSGGVVIKVADVAIHPKFNYSTLDYDISLLNLTTPLKFGSKIRAVNLPKAKQKIEPGANATVAGYGLLSQGGVYSDHLQAVTVPIVSMESCRKSYGTGNITDRMLCAGLPEGGKDSCQADSGGPLVINNQLHGIVSWGNGCAKPNLPGVYANVVELRDYIKEVTGL</sequence>
<dbReference type="SUPFAM" id="SSF50494">
    <property type="entry name" value="Trypsin-like serine proteases"/>
    <property type="match status" value="1"/>
</dbReference>
<dbReference type="InterPro" id="IPR001254">
    <property type="entry name" value="Trypsin_dom"/>
</dbReference>
<dbReference type="Proteomes" id="UP000192223">
    <property type="component" value="Unplaced"/>
</dbReference>
<evidence type="ECO:0000313" key="12">
    <source>
        <dbReference type="RefSeq" id="XP_025830394.1"/>
    </source>
</evidence>
<dbReference type="PROSITE" id="PS00134">
    <property type="entry name" value="TRYPSIN_HIS"/>
    <property type="match status" value="1"/>
</dbReference>
<feature type="signal peptide" evidence="8">
    <location>
        <begin position="1"/>
        <end position="16"/>
    </location>
</feature>
<evidence type="ECO:0000313" key="10">
    <source>
        <dbReference type="Proteomes" id="UP000192223"/>
    </source>
</evidence>
<dbReference type="PROSITE" id="PS50240">
    <property type="entry name" value="TRYPSIN_DOM"/>
    <property type="match status" value="1"/>
</dbReference>
<dbReference type="KEGG" id="apln:112904487"/>
<evidence type="ECO:0000256" key="1">
    <source>
        <dbReference type="ARBA" id="ARBA00007664"/>
    </source>
</evidence>
<dbReference type="GO" id="GO:0006508">
    <property type="term" value="P:proteolysis"/>
    <property type="evidence" value="ECO:0007669"/>
    <property type="project" value="UniProtKB-KW"/>
</dbReference>
<comment type="similarity">
    <text evidence="1">Belongs to the peptidase S1 family.</text>
</comment>
<evidence type="ECO:0000256" key="3">
    <source>
        <dbReference type="ARBA" id="ARBA00022729"/>
    </source>
</evidence>
<keyword evidence="4" id="KW-0378">Hydrolase</keyword>
<dbReference type="SMART" id="SM00020">
    <property type="entry name" value="Tryp_SPc"/>
    <property type="match status" value="1"/>
</dbReference>
<organism evidence="10 11">
    <name type="scientific">Agrilus planipennis</name>
    <name type="common">Emerald ash borer</name>
    <name type="synonym">Agrilus marcopoli</name>
    <dbReference type="NCBI Taxonomy" id="224129"/>
    <lineage>
        <taxon>Eukaryota</taxon>
        <taxon>Metazoa</taxon>
        <taxon>Ecdysozoa</taxon>
        <taxon>Arthropoda</taxon>
        <taxon>Hexapoda</taxon>
        <taxon>Insecta</taxon>
        <taxon>Pterygota</taxon>
        <taxon>Neoptera</taxon>
        <taxon>Endopterygota</taxon>
        <taxon>Coleoptera</taxon>
        <taxon>Polyphaga</taxon>
        <taxon>Elateriformia</taxon>
        <taxon>Buprestoidea</taxon>
        <taxon>Buprestidae</taxon>
        <taxon>Agrilinae</taxon>
        <taxon>Agrilus</taxon>
    </lineage>
</organism>
<dbReference type="GeneID" id="108737898"/>
<dbReference type="RefSeq" id="XP_025830394.1">
    <property type="nucleotide sequence ID" value="XM_025974609.1"/>
</dbReference>
<feature type="domain" description="Peptidase S1" evidence="9">
    <location>
        <begin position="38"/>
        <end position="262"/>
    </location>
</feature>
<evidence type="ECO:0000256" key="8">
    <source>
        <dbReference type="SAM" id="SignalP"/>
    </source>
</evidence>
<dbReference type="Gene3D" id="2.40.10.10">
    <property type="entry name" value="Trypsin-like serine proteases"/>
    <property type="match status" value="1"/>
</dbReference>
<keyword evidence="3 8" id="KW-0732">Signal</keyword>
<dbReference type="RefSeq" id="XP_025830393.1">
    <property type="nucleotide sequence ID" value="XM_025974608.1"/>
</dbReference>
<accession>A0A7F5R4H0</accession>
<dbReference type="PANTHER" id="PTHR24276:SF91">
    <property type="entry name" value="AT26814P-RELATED"/>
    <property type="match status" value="1"/>
</dbReference>
<dbReference type="FunFam" id="2.40.10.10:FF:000077">
    <property type="entry name" value="Predicted protein"/>
    <property type="match status" value="1"/>
</dbReference>
<dbReference type="InterPro" id="IPR001314">
    <property type="entry name" value="Peptidase_S1A"/>
</dbReference>
<dbReference type="GO" id="GO:0004252">
    <property type="term" value="F:serine-type endopeptidase activity"/>
    <property type="evidence" value="ECO:0007669"/>
    <property type="project" value="InterPro"/>
</dbReference>
<name>A0A7F5R4H0_AGRPL</name>
<dbReference type="InterPro" id="IPR018114">
    <property type="entry name" value="TRYPSIN_HIS"/>
</dbReference>
<evidence type="ECO:0000256" key="6">
    <source>
        <dbReference type="ARBA" id="ARBA00023145"/>
    </source>
</evidence>
<evidence type="ECO:0000256" key="4">
    <source>
        <dbReference type="ARBA" id="ARBA00022801"/>
    </source>
</evidence>
<dbReference type="Pfam" id="PF00089">
    <property type="entry name" value="Trypsin"/>
    <property type="match status" value="1"/>
</dbReference>
<evidence type="ECO:0000259" key="9">
    <source>
        <dbReference type="PROSITE" id="PS50240"/>
    </source>
</evidence>
<proteinExistence type="inferred from homology"/>
<dbReference type="InterPro" id="IPR009003">
    <property type="entry name" value="Peptidase_S1_PA"/>
</dbReference>
<reference evidence="11 12" key="1">
    <citation type="submission" date="2025-04" db="UniProtKB">
        <authorList>
            <consortium name="RefSeq"/>
        </authorList>
    </citation>
    <scope>IDENTIFICATION</scope>
    <source>
        <tissue evidence="11 12">Entire body</tissue>
    </source>
</reference>
<protein>
    <submittedName>
        <fullName evidence="11 12">Trypsin-1-like</fullName>
    </submittedName>
</protein>
<keyword evidence="2" id="KW-0645">Protease</keyword>
<evidence type="ECO:0000256" key="7">
    <source>
        <dbReference type="ARBA" id="ARBA00023157"/>
    </source>
</evidence>
<dbReference type="CDD" id="cd00190">
    <property type="entry name" value="Tryp_SPc"/>
    <property type="match status" value="1"/>
</dbReference>
<keyword evidence="5" id="KW-0720">Serine protease</keyword>